<proteinExistence type="predicted"/>
<gene>
    <name evidence="3" type="ORF">NDU88_001390</name>
</gene>
<reference evidence="3" key="1">
    <citation type="journal article" date="2022" name="bioRxiv">
        <title>Sequencing and chromosome-scale assembly of the giantPleurodeles waltlgenome.</title>
        <authorList>
            <person name="Brown T."/>
            <person name="Elewa A."/>
            <person name="Iarovenko S."/>
            <person name="Subramanian E."/>
            <person name="Araus A.J."/>
            <person name="Petzold A."/>
            <person name="Susuki M."/>
            <person name="Suzuki K.-i.T."/>
            <person name="Hayashi T."/>
            <person name="Toyoda A."/>
            <person name="Oliveira C."/>
            <person name="Osipova E."/>
            <person name="Leigh N.D."/>
            <person name="Simon A."/>
            <person name="Yun M.H."/>
        </authorList>
    </citation>
    <scope>NUCLEOTIDE SEQUENCE</scope>
    <source>
        <strain evidence="3">20211129_DDA</strain>
        <tissue evidence="3">Liver</tissue>
    </source>
</reference>
<dbReference type="AlphaFoldDB" id="A0AAV7USM8"/>
<evidence type="ECO:0000313" key="3">
    <source>
        <dbReference type="EMBL" id="KAJ1192078.1"/>
    </source>
</evidence>
<protein>
    <submittedName>
        <fullName evidence="3">Uncharacterized protein</fullName>
    </submittedName>
</protein>
<evidence type="ECO:0000256" key="2">
    <source>
        <dbReference type="SAM" id="SignalP"/>
    </source>
</evidence>
<keyword evidence="4" id="KW-1185">Reference proteome</keyword>
<keyword evidence="2" id="KW-0732">Signal</keyword>
<accession>A0AAV7USM8</accession>
<feature type="signal peptide" evidence="2">
    <location>
        <begin position="1"/>
        <end position="18"/>
    </location>
</feature>
<evidence type="ECO:0000256" key="1">
    <source>
        <dbReference type="SAM" id="MobiDB-lite"/>
    </source>
</evidence>
<name>A0AAV7USM8_PLEWA</name>
<feature type="region of interest" description="Disordered" evidence="1">
    <location>
        <begin position="27"/>
        <end position="113"/>
    </location>
</feature>
<dbReference type="Proteomes" id="UP001066276">
    <property type="component" value="Chromosome 2_2"/>
</dbReference>
<comment type="caution">
    <text evidence="3">The sequence shown here is derived from an EMBL/GenBank/DDBJ whole genome shotgun (WGS) entry which is preliminary data.</text>
</comment>
<evidence type="ECO:0000313" key="4">
    <source>
        <dbReference type="Proteomes" id="UP001066276"/>
    </source>
</evidence>
<organism evidence="3 4">
    <name type="scientific">Pleurodeles waltl</name>
    <name type="common">Iberian ribbed newt</name>
    <dbReference type="NCBI Taxonomy" id="8319"/>
    <lineage>
        <taxon>Eukaryota</taxon>
        <taxon>Metazoa</taxon>
        <taxon>Chordata</taxon>
        <taxon>Craniata</taxon>
        <taxon>Vertebrata</taxon>
        <taxon>Euteleostomi</taxon>
        <taxon>Amphibia</taxon>
        <taxon>Batrachia</taxon>
        <taxon>Caudata</taxon>
        <taxon>Salamandroidea</taxon>
        <taxon>Salamandridae</taxon>
        <taxon>Pleurodelinae</taxon>
        <taxon>Pleurodeles</taxon>
    </lineage>
</organism>
<dbReference type="EMBL" id="JANPWB010000004">
    <property type="protein sequence ID" value="KAJ1192078.1"/>
    <property type="molecule type" value="Genomic_DNA"/>
</dbReference>
<feature type="chain" id="PRO_5043843552" evidence="2">
    <location>
        <begin position="19"/>
        <end position="159"/>
    </location>
</feature>
<sequence>MPPCASLALLWLGPLCAGEPQTALPRGGEMGWSAAPSASGATPSATSGGPWESRAGTPRHPSPLNPGRLPGLRCPAPQAPPGFTSMGQETALPLPTGLPRPHHGSLTDGPGDRLNIPDILRAPPEPGNYACAIFGCLATPHVQDKYMCTVFFLCKIENI</sequence>
<feature type="compositionally biased region" description="Low complexity" evidence="1">
    <location>
        <begin position="33"/>
        <end position="50"/>
    </location>
</feature>